<comment type="caution">
    <text evidence="9">The sequence shown here is derived from an EMBL/GenBank/DDBJ whole genome shotgun (WGS) entry which is preliminary data.</text>
</comment>
<dbReference type="InterPro" id="IPR048395">
    <property type="entry name" value="Glyco_hydro_31_C"/>
</dbReference>
<dbReference type="Pfam" id="PF01055">
    <property type="entry name" value="Glyco_hydro_31_2nd"/>
    <property type="match status" value="1"/>
</dbReference>
<evidence type="ECO:0000256" key="2">
    <source>
        <dbReference type="ARBA" id="ARBA00022801"/>
    </source>
</evidence>
<dbReference type="InterPro" id="IPR025887">
    <property type="entry name" value="Glyco_hydro_31_N_dom"/>
</dbReference>
<evidence type="ECO:0000259" key="6">
    <source>
        <dbReference type="Pfam" id="PF13802"/>
    </source>
</evidence>
<feature type="domain" description="DUF5110" evidence="7">
    <location>
        <begin position="690"/>
        <end position="758"/>
    </location>
</feature>
<organism evidence="9 10">
    <name type="scientific">Alkalibacillus filiformis</name>
    <dbReference type="NCBI Taxonomy" id="200990"/>
    <lineage>
        <taxon>Bacteria</taxon>
        <taxon>Bacillati</taxon>
        <taxon>Bacillota</taxon>
        <taxon>Bacilli</taxon>
        <taxon>Bacillales</taxon>
        <taxon>Bacillaceae</taxon>
        <taxon>Alkalibacillus</taxon>
    </lineage>
</organism>
<dbReference type="Pfam" id="PF13802">
    <property type="entry name" value="Gal_mutarotas_2"/>
    <property type="match status" value="1"/>
</dbReference>
<evidence type="ECO:0000313" key="10">
    <source>
        <dbReference type="Proteomes" id="UP001236723"/>
    </source>
</evidence>
<evidence type="ECO:0000256" key="4">
    <source>
        <dbReference type="RuleBase" id="RU361185"/>
    </source>
</evidence>
<keyword evidence="3 4" id="KW-0326">Glycosidase</keyword>
<comment type="similarity">
    <text evidence="1 4">Belongs to the glycosyl hydrolase 31 family.</text>
</comment>
<gene>
    <name evidence="9" type="ORF">J2R98_002010</name>
</gene>
<reference evidence="9 10" key="1">
    <citation type="submission" date="2023-07" db="EMBL/GenBank/DDBJ databases">
        <title>Genomic Encyclopedia of Type Strains, Phase IV (KMG-IV): sequencing the most valuable type-strain genomes for metagenomic binning, comparative biology and taxonomic classification.</title>
        <authorList>
            <person name="Goeker M."/>
        </authorList>
    </citation>
    <scope>NUCLEOTIDE SEQUENCE [LARGE SCALE GENOMIC DNA]</scope>
    <source>
        <strain evidence="9 10">DSM 15448</strain>
    </source>
</reference>
<dbReference type="Gene3D" id="2.60.40.1760">
    <property type="entry name" value="glycosyl hydrolase (family 31)"/>
    <property type="match status" value="1"/>
</dbReference>
<dbReference type="GO" id="GO:0004558">
    <property type="term" value="F:alpha-1,4-glucosidase activity"/>
    <property type="evidence" value="ECO:0007669"/>
    <property type="project" value="UniProtKB-EC"/>
</dbReference>
<dbReference type="EC" id="3.2.1.20" evidence="9"/>
<dbReference type="PANTHER" id="PTHR22762">
    <property type="entry name" value="ALPHA-GLUCOSIDASE"/>
    <property type="match status" value="1"/>
</dbReference>
<dbReference type="PROSITE" id="PS00129">
    <property type="entry name" value="GLYCOSYL_HYDROL_F31_1"/>
    <property type="match status" value="1"/>
</dbReference>
<dbReference type="InterPro" id="IPR033403">
    <property type="entry name" value="DUF5110"/>
</dbReference>
<dbReference type="InterPro" id="IPR017853">
    <property type="entry name" value="GH"/>
</dbReference>
<dbReference type="InterPro" id="IPR000322">
    <property type="entry name" value="Glyco_hydro_31_TIM"/>
</dbReference>
<evidence type="ECO:0000256" key="3">
    <source>
        <dbReference type="ARBA" id="ARBA00023295"/>
    </source>
</evidence>
<dbReference type="Proteomes" id="UP001236723">
    <property type="component" value="Unassembled WGS sequence"/>
</dbReference>
<feature type="domain" description="Glycoside hydrolase family 31 N-terminal" evidence="6">
    <location>
        <begin position="46"/>
        <end position="212"/>
    </location>
</feature>
<dbReference type="Gene3D" id="3.20.20.80">
    <property type="entry name" value="Glycosidases"/>
    <property type="match status" value="1"/>
</dbReference>
<evidence type="ECO:0000259" key="8">
    <source>
        <dbReference type="Pfam" id="PF21365"/>
    </source>
</evidence>
<dbReference type="CDD" id="cd14752">
    <property type="entry name" value="GH31_N"/>
    <property type="match status" value="1"/>
</dbReference>
<name>A0ABU0DUN8_9BACI</name>
<dbReference type="InterPro" id="IPR011013">
    <property type="entry name" value="Gal_mutarotase_sf_dom"/>
</dbReference>
<accession>A0ABU0DUN8</accession>
<feature type="domain" description="Glycosyl hydrolase family 31 C-terminal" evidence="8">
    <location>
        <begin position="588"/>
        <end position="674"/>
    </location>
</feature>
<dbReference type="PANTHER" id="PTHR22762:SF166">
    <property type="entry name" value="ALPHA-GLUCOSIDASE"/>
    <property type="match status" value="1"/>
</dbReference>
<dbReference type="InterPro" id="IPR030458">
    <property type="entry name" value="Glyco_hydro_31_AS"/>
</dbReference>
<dbReference type="RefSeq" id="WP_307068507.1">
    <property type="nucleotide sequence ID" value="NZ_JAUSUP010000005.1"/>
</dbReference>
<evidence type="ECO:0000313" key="9">
    <source>
        <dbReference type="EMBL" id="MDQ0352176.1"/>
    </source>
</evidence>
<keyword evidence="10" id="KW-1185">Reference proteome</keyword>
<dbReference type="Gene3D" id="2.60.40.1180">
    <property type="entry name" value="Golgi alpha-mannosidase II"/>
    <property type="match status" value="2"/>
</dbReference>
<feature type="domain" description="Glycoside hydrolase family 31 TIM barrel" evidence="5">
    <location>
        <begin position="255"/>
        <end position="579"/>
    </location>
</feature>
<dbReference type="SUPFAM" id="SSF51011">
    <property type="entry name" value="Glycosyl hydrolase domain"/>
    <property type="match status" value="1"/>
</dbReference>
<dbReference type="Pfam" id="PF17137">
    <property type="entry name" value="DUF5110"/>
    <property type="match status" value="1"/>
</dbReference>
<dbReference type="InterPro" id="IPR013780">
    <property type="entry name" value="Glyco_hydro_b"/>
</dbReference>
<keyword evidence="2 4" id="KW-0378">Hydrolase</keyword>
<evidence type="ECO:0000256" key="1">
    <source>
        <dbReference type="ARBA" id="ARBA00007806"/>
    </source>
</evidence>
<evidence type="ECO:0000259" key="7">
    <source>
        <dbReference type="Pfam" id="PF17137"/>
    </source>
</evidence>
<dbReference type="SUPFAM" id="SSF51445">
    <property type="entry name" value="(Trans)glycosidases"/>
    <property type="match status" value="1"/>
</dbReference>
<evidence type="ECO:0000259" key="5">
    <source>
        <dbReference type="Pfam" id="PF01055"/>
    </source>
</evidence>
<dbReference type="SUPFAM" id="SSF74650">
    <property type="entry name" value="Galactose mutarotase-like"/>
    <property type="match status" value="1"/>
</dbReference>
<proteinExistence type="inferred from homology"/>
<dbReference type="EMBL" id="JAUSUP010000005">
    <property type="protein sequence ID" value="MDQ0352176.1"/>
    <property type="molecule type" value="Genomic_DNA"/>
</dbReference>
<protein>
    <submittedName>
        <fullName evidence="9">Alpha-glucosidase</fullName>
        <ecNumber evidence="9">3.2.1.20</ecNumber>
    </submittedName>
</protein>
<sequence>MEDTSFAIHPGKQKDVDVGSEILIGDLNSFKVSKQGYEFHCDNGYVVISFVDQEVVRIVMNLEQPLNDESSVAVIQEPQSIQAEVYEEKKVINLVTSYMEVTVQKSPFRVFIKDYKGELIVADHEKGMGYEVGGKVFCSKEADDDDQYYGFGEKSGFINKKGEVYTMWNSDVYAPHNPETDPLYQSIPFFMTLRNGQAHGIYFDNTFKTTFDMRTEESNEYCFSAEGGRLDYYVFIGPTPKEVLNQYTYLTGRMPLPPKWALGYHQSRYSYESEEEVRTLVSLFREKEIPLDAVHFDIHYMDEYRVFTFDYKRFPNPKRLVSDLKEQGVRSVPIVDPGVKVDSEYETYVEGITDDLFCKYIEGNLFFGDVWPGKSAFPDFAKTKTRSWWGRKHQFYTDLGIEGIWNDMNEPAVFNETKTMDVQVVHDQDGEKKTHRELHNVYGMLMGKATYEGLELLLDGKRPFLLTRAGFSGIQRYAAVWTGDNRSFWEHLEMAIPMCMNLGVSGVPFSGADVGGFAHDASGELLVRWTQLGVFTPYFRNHSAIHTARQEPWMFGKKYEESIKSFIQLRYKWLPYLYQQFKQASETGVPVMRPLFMEYPNDQKTYNLSDQFLVGDRVLVAPVLRPGATSRMVYLPKGDWFNYWNGDLYKGGKCIIVDAPLQVLPIFVKKGSIIPEANELQSTNDPVEHLTLHVYPSESKTTYSLYDDDGETFNYRGGEYFELELQTWYDRNQLHLVSNVINSCYKPNWSKIDIVVHGLSENTEVIYNKKKVAEINAKSNRFSVTGLV</sequence>
<dbReference type="CDD" id="cd06604">
    <property type="entry name" value="GH31_glucosidase_II_MalA"/>
    <property type="match status" value="1"/>
</dbReference>
<dbReference type="Pfam" id="PF21365">
    <property type="entry name" value="Glyco_hydro_31_3rd"/>
    <property type="match status" value="1"/>
</dbReference>